<dbReference type="Proteomes" id="UP001139260">
    <property type="component" value="Unassembled WGS sequence"/>
</dbReference>
<sequence length="308" mass="35036">MKSFQFYVIAILIAVTHSCTLNKTDYEAEISTDVTEYYEFKEVSVSNVGAYKVSIESLNGTFYKGYNEIRVKILDTQTNQFIKKTAVKFLPIKTALNSEKSSCPHEYQLKYKPNEEYYLGYSVFLEESDASIKWKIYIDFTVNNESYTVAPDVVIKAQPNKNLNMTTFKGKDGKEYVIALLWPQKPKIAENKLVAGIYQYDPPLNSPGVFPDPSQFLYSQVKGYSLLLDPRMPEPSMGNHSSINNKNLVQQEDGLYYGIVNYTMTGNWTLNFIMLDQNGKTIKGTQVSNEFTPGIEGAKSDLFINILF</sequence>
<evidence type="ECO:0000313" key="2">
    <source>
        <dbReference type="Proteomes" id="UP001139260"/>
    </source>
</evidence>
<comment type="caution">
    <text evidence="1">The sequence shown here is derived from an EMBL/GenBank/DDBJ whole genome shotgun (WGS) entry which is preliminary data.</text>
</comment>
<reference evidence="1" key="1">
    <citation type="submission" date="2022-04" db="EMBL/GenBank/DDBJ databases">
        <title>Flavobacterium pygoscelis sp. nov. isolated from Chinstrap chick (Pygoscelis antarcticus).</title>
        <authorList>
            <person name="Irgang R."/>
            <person name="Poblete-Morales M."/>
            <person name="Avendano-Herrera R."/>
        </authorList>
    </citation>
    <scope>NUCLEOTIDE SEQUENCE</scope>
    <source>
        <strain evidence="1">I-SCBP12n</strain>
    </source>
</reference>
<dbReference type="RefSeq" id="WP_248428259.1">
    <property type="nucleotide sequence ID" value="NZ_JALNUB010000004.1"/>
</dbReference>
<gene>
    <name evidence="1" type="ORF">MW871_08585</name>
</gene>
<dbReference type="AlphaFoldDB" id="A0A9X1XRD4"/>
<proteinExistence type="predicted"/>
<accession>A0A9X1XRD4</accession>
<evidence type="ECO:0008006" key="3">
    <source>
        <dbReference type="Google" id="ProtNLM"/>
    </source>
</evidence>
<name>A0A9X1XRD4_9FLAO</name>
<protein>
    <recommendedName>
        <fullName evidence="3">YtkA-like domain-containing protein</fullName>
    </recommendedName>
</protein>
<evidence type="ECO:0000313" key="1">
    <source>
        <dbReference type="EMBL" id="MCK8141949.1"/>
    </source>
</evidence>
<dbReference type="EMBL" id="JALNUB010000004">
    <property type="protein sequence ID" value="MCK8141949.1"/>
    <property type="molecule type" value="Genomic_DNA"/>
</dbReference>
<keyword evidence="2" id="KW-1185">Reference proteome</keyword>
<organism evidence="1 2">
    <name type="scientific">Flavobacterium pygoscelis</name>
    <dbReference type="NCBI Taxonomy" id="2893176"/>
    <lineage>
        <taxon>Bacteria</taxon>
        <taxon>Pseudomonadati</taxon>
        <taxon>Bacteroidota</taxon>
        <taxon>Flavobacteriia</taxon>
        <taxon>Flavobacteriales</taxon>
        <taxon>Flavobacteriaceae</taxon>
        <taxon>Flavobacterium</taxon>
    </lineage>
</organism>